<keyword evidence="6" id="KW-0436">Ligase</keyword>
<evidence type="ECO:0000256" key="1">
    <source>
        <dbReference type="ARBA" id="ARBA00001947"/>
    </source>
</evidence>
<protein>
    <submittedName>
        <fullName evidence="6">Threonyl/alanyl tRNA synthetase SAD</fullName>
    </submittedName>
</protein>
<dbReference type="Proteomes" id="UP000007030">
    <property type="component" value="Chromosome"/>
</dbReference>
<dbReference type="GO" id="GO:0002161">
    <property type="term" value="F:aminoacyl-tRNA deacylase activity"/>
    <property type="evidence" value="ECO:0007669"/>
    <property type="project" value="UniProtKB-ARBA"/>
</dbReference>
<dbReference type="SUPFAM" id="SSF50447">
    <property type="entry name" value="Translation proteins"/>
    <property type="match status" value="1"/>
</dbReference>
<evidence type="ECO:0000256" key="3">
    <source>
        <dbReference type="ARBA" id="ARBA00022723"/>
    </source>
</evidence>
<reference evidence="6 7" key="1">
    <citation type="journal article" date="2012" name="Stand. Genomic Sci.">
        <title>Complete genome sequence of the aerobic, heterotroph Marinithermus hydrothermalis type strain (T1(T)) from a deep-sea hydrothermal vent chimney.</title>
        <authorList>
            <person name="Copeland A."/>
            <person name="Gu W."/>
            <person name="Yasawong M."/>
            <person name="Lapidus A."/>
            <person name="Lucas S."/>
            <person name="Deshpande S."/>
            <person name="Pagani I."/>
            <person name="Tapia R."/>
            <person name="Cheng J.F."/>
            <person name="Goodwin L.A."/>
            <person name="Pitluck S."/>
            <person name="Liolios K."/>
            <person name="Ivanova N."/>
            <person name="Mavromatis K."/>
            <person name="Mikhailova N."/>
            <person name="Pati A."/>
            <person name="Chen A."/>
            <person name="Palaniappan K."/>
            <person name="Land M."/>
            <person name="Pan C."/>
            <person name="Brambilla E.M."/>
            <person name="Rohde M."/>
            <person name="Tindall B.J."/>
            <person name="Sikorski J."/>
            <person name="Goker M."/>
            <person name="Detter J.C."/>
            <person name="Bristow J."/>
            <person name="Eisen J.A."/>
            <person name="Markowitz V."/>
            <person name="Hugenholtz P."/>
            <person name="Kyrpides N.C."/>
            <person name="Klenk H.P."/>
            <person name="Woyke T."/>
        </authorList>
    </citation>
    <scope>NUCLEOTIDE SEQUENCE [LARGE SCALE GENOMIC DNA]</scope>
    <source>
        <strain evidence="7">DSM 14884 / JCM 11576 / T1</strain>
    </source>
</reference>
<dbReference type="RefSeq" id="WP_013704809.1">
    <property type="nucleotide sequence ID" value="NC_015387.1"/>
</dbReference>
<dbReference type="InterPro" id="IPR018164">
    <property type="entry name" value="Ala-tRNA-synth_IIc_N"/>
</dbReference>
<gene>
    <name evidence="6" type="ordered locus">Marky_2036</name>
</gene>
<evidence type="ECO:0000256" key="4">
    <source>
        <dbReference type="ARBA" id="ARBA00022833"/>
    </source>
</evidence>
<sequence>MRLYWEDPYQTRFTARVTQAWSEGATHYAVLDQTLFYPTSGGQPHDTGVLGGVRVTKVLEREKGGEILHVLEAPLEAGQVVEGEIHWNRRYRHMQRHTAQHILSQAFVRAAGWPTVSVSLARPTCVIDLEADPDEGVIRKAEALANWAVYANLPIRAFFASEAEAAQLPLRRAPKVTGRIRVVEIEGWDLAACGGTHLRSSAEAGPIKILKYEKHRRGTTRVYFTAGWEALEDYAAKHTALKTVAEHFSAQPLEVPARVAKLEALLQEVRGALQETQRLLAERIVRELLETHPDRTIAALVPAVVLDEVGARLAEWPGVLALLVAPEGERARVLLTQHPERGADLRALWNAALRPLGAKGGGREVLLGALPAARAAAALEAFRKAVR</sequence>
<dbReference type="OrthoDB" id="9812949at2"/>
<dbReference type="GO" id="GO:0006419">
    <property type="term" value="P:alanyl-tRNA aminoacylation"/>
    <property type="evidence" value="ECO:0007669"/>
    <property type="project" value="InterPro"/>
</dbReference>
<dbReference type="KEGG" id="mhd:Marky_2036"/>
<dbReference type="EMBL" id="CP002630">
    <property type="protein sequence ID" value="AEB12764.1"/>
    <property type="molecule type" value="Genomic_DNA"/>
</dbReference>
<dbReference type="GO" id="GO:0003676">
    <property type="term" value="F:nucleic acid binding"/>
    <property type="evidence" value="ECO:0007669"/>
    <property type="project" value="InterPro"/>
</dbReference>
<dbReference type="InterPro" id="IPR018165">
    <property type="entry name" value="Ala-tRNA-synth_IIc_core"/>
</dbReference>
<dbReference type="GO" id="GO:0004813">
    <property type="term" value="F:alanine-tRNA ligase activity"/>
    <property type="evidence" value="ECO:0007669"/>
    <property type="project" value="InterPro"/>
</dbReference>
<keyword evidence="6" id="KW-0030">Aminoacyl-tRNA synthetase</keyword>
<keyword evidence="3" id="KW-0479">Metal-binding</keyword>
<evidence type="ECO:0000313" key="6">
    <source>
        <dbReference type="EMBL" id="AEB12764.1"/>
    </source>
</evidence>
<dbReference type="eggNOG" id="COG2872">
    <property type="taxonomic scope" value="Bacteria"/>
</dbReference>
<keyword evidence="4" id="KW-0862">Zinc</keyword>
<dbReference type="PANTHER" id="PTHR43462:SF1">
    <property type="entry name" value="ALANYL-TRNA EDITING PROTEIN AARSD1"/>
    <property type="match status" value="1"/>
</dbReference>
<dbReference type="Gene3D" id="2.40.30.130">
    <property type="match status" value="1"/>
</dbReference>
<dbReference type="STRING" id="869210.Marky_2036"/>
<evidence type="ECO:0000256" key="2">
    <source>
        <dbReference type="ARBA" id="ARBA00004496"/>
    </source>
</evidence>
<dbReference type="InterPro" id="IPR009000">
    <property type="entry name" value="Transl_B-barrel_sf"/>
</dbReference>
<dbReference type="GO" id="GO:0046872">
    <property type="term" value="F:metal ion binding"/>
    <property type="evidence" value="ECO:0007669"/>
    <property type="project" value="UniProtKB-KW"/>
</dbReference>
<dbReference type="Pfam" id="PF01411">
    <property type="entry name" value="tRNA-synt_2c"/>
    <property type="match status" value="1"/>
</dbReference>
<dbReference type="PANTHER" id="PTHR43462">
    <property type="entry name" value="ALANYL-TRNA EDITING PROTEIN"/>
    <property type="match status" value="1"/>
</dbReference>
<dbReference type="InterPro" id="IPR018163">
    <property type="entry name" value="Thr/Ala-tRNA-synth_IIc_edit"/>
</dbReference>
<dbReference type="Pfam" id="PF07973">
    <property type="entry name" value="tRNA_SAD"/>
    <property type="match status" value="1"/>
</dbReference>
<dbReference type="GO" id="GO:0005737">
    <property type="term" value="C:cytoplasm"/>
    <property type="evidence" value="ECO:0007669"/>
    <property type="project" value="UniProtKB-SubCell"/>
</dbReference>
<proteinExistence type="predicted"/>
<dbReference type="GO" id="GO:0005524">
    <property type="term" value="F:ATP binding"/>
    <property type="evidence" value="ECO:0007669"/>
    <property type="project" value="InterPro"/>
</dbReference>
<accession>F2NN25</accession>
<dbReference type="HOGENOM" id="CLU_004485_7_2_0"/>
<dbReference type="SUPFAM" id="SSF55186">
    <property type="entry name" value="ThrRS/AlaRS common domain"/>
    <property type="match status" value="1"/>
</dbReference>
<keyword evidence="7" id="KW-1185">Reference proteome</keyword>
<dbReference type="InterPro" id="IPR012947">
    <property type="entry name" value="tRNA_SAD"/>
</dbReference>
<evidence type="ECO:0000259" key="5">
    <source>
        <dbReference type="PROSITE" id="PS50860"/>
    </source>
</evidence>
<dbReference type="Gene3D" id="3.30.980.10">
    <property type="entry name" value="Threonyl-trna Synthetase, Chain A, domain 2"/>
    <property type="match status" value="1"/>
</dbReference>
<comment type="cofactor">
    <cofactor evidence="1">
        <name>Zn(2+)</name>
        <dbReference type="ChEBI" id="CHEBI:29105"/>
    </cofactor>
</comment>
<comment type="subcellular location">
    <subcellularLocation>
        <location evidence="2">Cytoplasm</location>
    </subcellularLocation>
</comment>
<dbReference type="SMART" id="SM00863">
    <property type="entry name" value="tRNA_SAD"/>
    <property type="match status" value="1"/>
</dbReference>
<feature type="domain" description="Alanyl-transfer RNA synthetases family profile" evidence="5">
    <location>
        <begin position="1"/>
        <end position="236"/>
    </location>
</feature>
<organism evidence="6 7">
    <name type="scientific">Marinithermus hydrothermalis (strain DSM 14884 / JCM 11576 / T1)</name>
    <dbReference type="NCBI Taxonomy" id="869210"/>
    <lineage>
        <taxon>Bacteria</taxon>
        <taxon>Thermotogati</taxon>
        <taxon>Deinococcota</taxon>
        <taxon>Deinococci</taxon>
        <taxon>Thermales</taxon>
        <taxon>Thermaceae</taxon>
        <taxon>Marinithermus</taxon>
    </lineage>
</organism>
<dbReference type="InterPro" id="IPR051335">
    <property type="entry name" value="Alanyl-tRNA_Editing_Enzymes"/>
</dbReference>
<dbReference type="PROSITE" id="PS50860">
    <property type="entry name" value="AA_TRNA_LIGASE_II_ALA"/>
    <property type="match status" value="1"/>
</dbReference>
<name>F2NN25_MARHT</name>
<dbReference type="AlphaFoldDB" id="F2NN25"/>
<evidence type="ECO:0000313" key="7">
    <source>
        <dbReference type="Proteomes" id="UP000007030"/>
    </source>
</evidence>